<dbReference type="Gene3D" id="3.80.10.10">
    <property type="entry name" value="Ribonuclease Inhibitor"/>
    <property type="match status" value="1"/>
</dbReference>
<dbReference type="PANTHER" id="PTHR48053">
    <property type="entry name" value="LEUCINE RICH REPEAT FAMILY PROTEIN, EXPRESSED"/>
    <property type="match status" value="1"/>
</dbReference>
<evidence type="ECO:0000256" key="6">
    <source>
        <dbReference type="ARBA" id="ARBA00023170"/>
    </source>
</evidence>
<evidence type="ECO:0000256" key="5">
    <source>
        <dbReference type="ARBA" id="ARBA00023136"/>
    </source>
</evidence>
<sequence length="176" mass="19883">MSLDLSSNNFVGQIPWSFFLNLESLAYLNLVGNNFVGQFPEEVRNSTSISSLTVLYLNENQLNGTIPSWLGSLPSLEWLGLESNQFSGIDTEFQSRSLKYLYLNDNKLHGPIPRSIFALDNLMAVELASNQLSSNIIKFQSRSLLWLDLRDNKLDGMIPRSIYEQVNLGLLDHPIT</sequence>
<dbReference type="GO" id="GO:0016020">
    <property type="term" value="C:membrane"/>
    <property type="evidence" value="ECO:0007669"/>
    <property type="project" value="UniProtKB-SubCell"/>
</dbReference>
<organism evidence="8">
    <name type="scientific">Prunus dulcis</name>
    <name type="common">Almond</name>
    <name type="synonym">Amygdalus dulcis</name>
    <dbReference type="NCBI Taxonomy" id="3755"/>
    <lineage>
        <taxon>Eukaryota</taxon>
        <taxon>Viridiplantae</taxon>
        <taxon>Streptophyta</taxon>
        <taxon>Embryophyta</taxon>
        <taxon>Tracheophyta</taxon>
        <taxon>Spermatophyta</taxon>
        <taxon>Magnoliopsida</taxon>
        <taxon>eudicotyledons</taxon>
        <taxon>Gunneridae</taxon>
        <taxon>Pentapetalae</taxon>
        <taxon>rosids</taxon>
        <taxon>fabids</taxon>
        <taxon>Rosales</taxon>
        <taxon>Rosaceae</taxon>
        <taxon>Amygdaloideae</taxon>
        <taxon>Amygdaleae</taxon>
        <taxon>Prunus</taxon>
    </lineage>
</organism>
<comment type="subcellular location">
    <subcellularLocation>
        <location evidence="1">Membrane</location>
        <topology evidence="1">Single-pass type I membrane protein</topology>
    </subcellularLocation>
</comment>
<dbReference type="SUPFAM" id="SSF52058">
    <property type="entry name" value="L domain-like"/>
    <property type="match status" value="1"/>
</dbReference>
<keyword evidence="4" id="KW-0677">Repeat</keyword>
<reference evidence="8" key="1">
    <citation type="journal article" date="2019" name="Science">
        <title>Mutation of a bHLH transcription factor allowed almond domestication.</title>
        <authorList>
            <person name="Sanchez-Perez R."/>
            <person name="Pavan S."/>
            <person name="Mazzeo R."/>
            <person name="Moldovan C."/>
            <person name="Aiese Cigliano R."/>
            <person name="Del Cueto J."/>
            <person name="Ricciardi F."/>
            <person name="Lotti C."/>
            <person name="Ricciardi L."/>
            <person name="Dicenta F."/>
            <person name="Lopez-Marques R.L."/>
            <person name="Lindberg Moller B."/>
        </authorList>
    </citation>
    <scope>NUCLEOTIDE SEQUENCE</scope>
</reference>
<evidence type="ECO:0000256" key="3">
    <source>
        <dbReference type="ARBA" id="ARBA00022729"/>
    </source>
</evidence>
<gene>
    <name evidence="8" type="ORF">Prudu_1499S000700</name>
</gene>
<dbReference type="PANTHER" id="PTHR48053:SF164">
    <property type="entry name" value="LEUCINE-RICH REPEAT-CONTAINING N-TERMINAL PLANT-TYPE DOMAIN-CONTAINING PROTEIN"/>
    <property type="match status" value="1"/>
</dbReference>
<dbReference type="FunFam" id="3.80.10.10:FF:000041">
    <property type="entry name" value="LRR receptor-like serine/threonine-protein kinase ERECTA"/>
    <property type="match status" value="1"/>
</dbReference>
<dbReference type="Pfam" id="PF00560">
    <property type="entry name" value="LRR_1"/>
    <property type="match status" value="4"/>
</dbReference>
<dbReference type="EMBL" id="AP021836">
    <property type="protein sequence ID" value="BBN70552.1"/>
    <property type="molecule type" value="Genomic_DNA"/>
</dbReference>
<evidence type="ECO:0000256" key="4">
    <source>
        <dbReference type="ARBA" id="ARBA00022737"/>
    </source>
</evidence>
<keyword evidence="6" id="KW-0675">Receptor</keyword>
<name>A0A5H2XVI8_PRUDU</name>
<dbReference type="Pfam" id="PF13855">
    <property type="entry name" value="LRR_8"/>
    <property type="match status" value="1"/>
</dbReference>
<protein>
    <submittedName>
        <fullName evidence="8">Uncharacterized protein</fullName>
    </submittedName>
</protein>
<keyword evidence="3" id="KW-0732">Signal</keyword>
<evidence type="ECO:0000256" key="7">
    <source>
        <dbReference type="ARBA" id="ARBA00023180"/>
    </source>
</evidence>
<accession>A0A5H2XVI8</accession>
<dbReference type="InterPro" id="IPR001611">
    <property type="entry name" value="Leu-rich_rpt"/>
</dbReference>
<keyword evidence="7" id="KW-0325">Glycoprotein</keyword>
<dbReference type="InterPro" id="IPR051716">
    <property type="entry name" value="Plant_RL_S/T_kinase"/>
</dbReference>
<evidence type="ECO:0000256" key="2">
    <source>
        <dbReference type="ARBA" id="ARBA00022614"/>
    </source>
</evidence>
<keyword evidence="5" id="KW-0472">Membrane</keyword>
<evidence type="ECO:0000313" key="8">
    <source>
        <dbReference type="EMBL" id="BBN70552.1"/>
    </source>
</evidence>
<keyword evidence="2" id="KW-0433">Leucine-rich repeat</keyword>
<dbReference type="InterPro" id="IPR032675">
    <property type="entry name" value="LRR_dom_sf"/>
</dbReference>
<proteinExistence type="predicted"/>
<evidence type="ECO:0000256" key="1">
    <source>
        <dbReference type="ARBA" id="ARBA00004479"/>
    </source>
</evidence>
<dbReference type="AlphaFoldDB" id="A0A5H2XVI8"/>